<keyword evidence="1" id="KW-0732">Signal</keyword>
<accession>A0A0D2P551</accession>
<organism evidence="2 3">
    <name type="scientific">Hypholoma sublateritium (strain FD-334 SS-4)</name>
    <dbReference type="NCBI Taxonomy" id="945553"/>
    <lineage>
        <taxon>Eukaryota</taxon>
        <taxon>Fungi</taxon>
        <taxon>Dikarya</taxon>
        <taxon>Basidiomycota</taxon>
        <taxon>Agaricomycotina</taxon>
        <taxon>Agaricomycetes</taxon>
        <taxon>Agaricomycetidae</taxon>
        <taxon>Agaricales</taxon>
        <taxon>Agaricineae</taxon>
        <taxon>Strophariaceae</taxon>
        <taxon>Hypholoma</taxon>
    </lineage>
</organism>
<proteinExistence type="predicted"/>
<reference evidence="3" key="1">
    <citation type="submission" date="2014-04" db="EMBL/GenBank/DDBJ databases">
        <title>Evolutionary Origins and Diversification of the Mycorrhizal Mutualists.</title>
        <authorList>
            <consortium name="DOE Joint Genome Institute"/>
            <consortium name="Mycorrhizal Genomics Consortium"/>
            <person name="Kohler A."/>
            <person name="Kuo A."/>
            <person name="Nagy L.G."/>
            <person name="Floudas D."/>
            <person name="Copeland A."/>
            <person name="Barry K.W."/>
            <person name="Cichocki N."/>
            <person name="Veneault-Fourrey C."/>
            <person name="LaButti K."/>
            <person name="Lindquist E.A."/>
            <person name="Lipzen A."/>
            <person name="Lundell T."/>
            <person name="Morin E."/>
            <person name="Murat C."/>
            <person name="Riley R."/>
            <person name="Ohm R."/>
            <person name="Sun H."/>
            <person name="Tunlid A."/>
            <person name="Henrissat B."/>
            <person name="Grigoriev I.V."/>
            <person name="Hibbett D.S."/>
            <person name="Martin F."/>
        </authorList>
    </citation>
    <scope>NUCLEOTIDE SEQUENCE [LARGE SCALE GENOMIC DNA]</scope>
    <source>
        <strain evidence="3">FD-334 SS-4</strain>
    </source>
</reference>
<evidence type="ECO:0000313" key="3">
    <source>
        <dbReference type="Proteomes" id="UP000054270"/>
    </source>
</evidence>
<evidence type="ECO:0008006" key="4">
    <source>
        <dbReference type="Google" id="ProtNLM"/>
    </source>
</evidence>
<feature type="chain" id="PRO_5002260338" description="Secreted protein" evidence="1">
    <location>
        <begin position="29"/>
        <end position="98"/>
    </location>
</feature>
<dbReference type="Proteomes" id="UP000054270">
    <property type="component" value="Unassembled WGS sequence"/>
</dbReference>
<dbReference type="AlphaFoldDB" id="A0A0D2P551"/>
<gene>
    <name evidence="2" type="ORF">HYPSUDRAFT_360707</name>
</gene>
<evidence type="ECO:0000256" key="1">
    <source>
        <dbReference type="SAM" id="SignalP"/>
    </source>
</evidence>
<dbReference type="EMBL" id="KN817640">
    <property type="protein sequence ID" value="KJA15575.1"/>
    <property type="molecule type" value="Genomic_DNA"/>
</dbReference>
<protein>
    <recommendedName>
        <fullName evidence="4">Secreted protein</fullName>
    </recommendedName>
</protein>
<feature type="signal peptide" evidence="1">
    <location>
        <begin position="1"/>
        <end position="28"/>
    </location>
</feature>
<evidence type="ECO:0000313" key="2">
    <source>
        <dbReference type="EMBL" id="KJA15575.1"/>
    </source>
</evidence>
<keyword evidence="3" id="KW-1185">Reference proteome</keyword>
<name>A0A0D2P551_HYPSF</name>
<sequence>MRGDSRSRVRGACCWVCQLSLLYATVQRACYPRLEVRVDVDVEEHIHANDSERSDNLVMLPGKQNDHRRSRCTTLRLVAAVDAVVIFAAGGQYSKLLA</sequence>